<keyword evidence="5 6" id="KW-0472">Membrane</keyword>
<keyword evidence="2" id="KW-0813">Transport</keyword>
<feature type="transmembrane region" description="Helical" evidence="6">
    <location>
        <begin position="326"/>
        <end position="345"/>
    </location>
</feature>
<feature type="transmembrane region" description="Helical" evidence="6">
    <location>
        <begin position="292"/>
        <end position="314"/>
    </location>
</feature>
<keyword evidence="3 6" id="KW-0812">Transmembrane</keyword>
<sequence length="468" mass="50252">MKKHSILFAVLLGAFSLVLTNSAFNILLPSLVTLYGISTSLGGWLMALYILAMTITMPLTSLFVDRFGRKRTYLFGLALYGLTSVLGAVFSHYFEIAMLVRVLHGIAAGLMIPLSLVLLFDYYGNEARGRVVGAWGMLLTIAPAIGPTLGGVIIQYGDLSALFWINVPFAVAAFVWCSFKISAYPPVRRKTIHWQNVTLLVLGVAAFSLGIQFVSQPGVPAWGAAALLLLGAAAGIQFLRVESKKEEPLIRFGLLKRYPVYTAALVVAAVQDAVMFGVIFVLPLFFQEALNLSPAAAGAMFIPTAIATSLFAWIGGSLVDAGKSRVFIGYGIFFVALSIVSFAFLPQTAPLVLVMALMALRGIGNGLSEMSLTTIGFAALPEEDLHEGSALANTIQRLASSFTVMLLAVYYDYRKGMLIDAGQLANNAGWTALKEECLLLGALLLLTLPLLRVIKLKRVNDVAGEQAA</sequence>
<dbReference type="InterPro" id="IPR020846">
    <property type="entry name" value="MFS_dom"/>
</dbReference>
<dbReference type="PRINTS" id="PR01036">
    <property type="entry name" value="TCRTETB"/>
</dbReference>
<evidence type="ECO:0000256" key="4">
    <source>
        <dbReference type="ARBA" id="ARBA00022989"/>
    </source>
</evidence>
<dbReference type="GO" id="GO:0022857">
    <property type="term" value="F:transmembrane transporter activity"/>
    <property type="evidence" value="ECO:0007669"/>
    <property type="project" value="InterPro"/>
</dbReference>
<feature type="transmembrane region" description="Helical" evidence="6">
    <location>
        <begin position="196"/>
        <end position="215"/>
    </location>
</feature>
<evidence type="ECO:0000256" key="1">
    <source>
        <dbReference type="ARBA" id="ARBA00004651"/>
    </source>
</evidence>
<feature type="transmembrane region" description="Helical" evidence="6">
    <location>
        <begin position="100"/>
        <end position="120"/>
    </location>
</feature>
<dbReference type="Proteomes" id="UP000215145">
    <property type="component" value="Unassembled WGS sequence"/>
</dbReference>
<comment type="subcellular location">
    <subcellularLocation>
        <location evidence="1">Cell membrane</location>
        <topology evidence="1">Multi-pass membrane protein</topology>
    </subcellularLocation>
</comment>
<feature type="transmembrane region" description="Helical" evidence="6">
    <location>
        <begin position="73"/>
        <end position="94"/>
    </location>
</feature>
<dbReference type="Gene3D" id="1.20.1720.10">
    <property type="entry name" value="Multidrug resistance protein D"/>
    <property type="match status" value="1"/>
</dbReference>
<keyword evidence="4 6" id="KW-1133">Transmembrane helix</keyword>
<feature type="transmembrane region" description="Helical" evidence="6">
    <location>
        <begin position="132"/>
        <end position="156"/>
    </location>
</feature>
<dbReference type="Gene3D" id="1.20.1250.20">
    <property type="entry name" value="MFS general substrate transporter like domains"/>
    <property type="match status" value="1"/>
</dbReference>
<proteinExistence type="predicted"/>
<dbReference type="PANTHER" id="PTHR42718">
    <property type="entry name" value="MAJOR FACILITATOR SUPERFAMILY MULTIDRUG TRANSPORTER MFSC"/>
    <property type="match status" value="1"/>
</dbReference>
<feature type="domain" description="Major facilitator superfamily (MFS) profile" evidence="7">
    <location>
        <begin position="6"/>
        <end position="459"/>
    </location>
</feature>
<dbReference type="EMBL" id="NMUQ01000001">
    <property type="protein sequence ID" value="OXM15585.1"/>
    <property type="molecule type" value="Genomic_DNA"/>
</dbReference>
<feature type="transmembrane region" description="Helical" evidence="6">
    <location>
        <begin position="162"/>
        <end position="184"/>
    </location>
</feature>
<protein>
    <submittedName>
        <fullName evidence="8">MFS transporter</fullName>
    </submittedName>
</protein>
<evidence type="ECO:0000313" key="8">
    <source>
        <dbReference type="EMBL" id="OXM15585.1"/>
    </source>
</evidence>
<dbReference type="Pfam" id="PF07690">
    <property type="entry name" value="MFS_1"/>
    <property type="match status" value="1"/>
</dbReference>
<accession>A0A229P0Y2</accession>
<dbReference type="AlphaFoldDB" id="A0A229P0Y2"/>
<evidence type="ECO:0000256" key="6">
    <source>
        <dbReference type="SAM" id="Phobius"/>
    </source>
</evidence>
<dbReference type="PROSITE" id="PS50850">
    <property type="entry name" value="MFS"/>
    <property type="match status" value="1"/>
</dbReference>
<feature type="transmembrane region" description="Helical" evidence="6">
    <location>
        <begin position="221"/>
        <end position="239"/>
    </location>
</feature>
<keyword evidence="9" id="KW-1185">Reference proteome</keyword>
<evidence type="ECO:0000256" key="2">
    <source>
        <dbReference type="ARBA" id="ARBA00022448"/>
    </source>
</evidence>
<dbReference type="RefSeq" id="WP_089522679.1">
    <property type="nucleotide sequence ID" value="NZ_NMUQ01000001.1"/>
</dbReference>
<name>A0A229P0Y2_9BACL</name>
<dbReference type="InterPro" id="IPR005829">
    <property type="entry name" value="Sugar_transporter_CS"/>
</dbReference>
<dbReference type="OrthoDB" id="9816041at2"/>
<dbReference type="InterPro" id="IPR036259">
    <property type="entry name" value="MFS_trans_sf"/>
</dbReference>
<feature type="transmembrane region" description="Helical" evidence="6">
    <location>
        <begin position="260"/>
        <end position="286"/>
    </location>
</feature>
<evidence type="ECO:0000313" key="9">
    <source>
        <dbReference type="Proteomes" id="UP000215145"/>
    </source>
</evidence>
<evidence type="ECO:0000256" key="5">
    <source>
        <dbReference type="ARBA" id="ARBA00023136"/>
    </source>
</evidence>
<evidence type="ECO:0000259" key="7">
    <source>
        <dbReference type="PROSITE" id="PS50850"/>
    </source>
</evidence>
<evidence type="ECO:0000256" key="3">
    <source>
        <dbReference type="ARBA" id="ARBA00022692"/>
    </source>
</evidence>
<dbReference type="PANTHER" id="PTHR42718:SF9">
    <property type="entry name" value="MAJOR FACILITATOR SUPERFAMILY MULTIDRUG TRANSPORTER MFSC"/>
    <property type="match status" value="1"/>
</dbReference>
<dbReference type="GO" id="GO:0005886">
    <property type="term" value="C:plasma membrane"/>
    <property type="evidence" value="ECO:0007669"/>
    <property type="project" value="UniProtKB-SubCell"/>
</dbReference>
<comment type="caution">
    <text evidence="8">The sequence shown here is derived from an EMBL/GenBank/DDBJ whole genome shotgun (WGS) entry which is preliminary data.</text>
</comment>
<dbReference type="PROSITE" id="PS00216">
    <property type="entry name" value="SUGAR_TRANSPORT_1"/>
    <property type="match status" value="1"/>
</dbReference>
<gene>
    <name evidence="8" type="ORF">CGZ75_02280</name>
</gene>
<organism evidence="8 9">
    <name type="scientific">Paenibacillus herberti</name>
    <dbReference type="NCBI Taxonomy" id="1619309"/>
    <lineage>
        <taxon>Bacteria</taxon>
        <taxon>Bacillati</taxon>
        <taxon>Bacillota</taxon>
        <taxon>Bacilli</taxon>
        <taxon>Bacillales</taxon>
        <taxon>Paenibacillaceae</taxon>
        <taxon>Paenibacillus</taxon>
    </lineage>
</organism>
<reference evidence="8 9" key="1">
    <citation type="submission" date="2017-07" db="EMBL/GenBank/DDBJ databases">
        <title>Paenibacillus herberti R33 genome sequencing and assembly.</title>
        <authorList>
            <person name="Su W."/>
        </authorList>
    </citation>
    <scope>NUCLEOTIDE SEQUENCE [LARGE SCALE GENOMIC DNA]</scope>
    <source>
        <strain evidence="8 9">R33</strain>
    </source>
</reference>
<dbReference type="InterPro" id="IPR011701">
    <property type="entry name" value="MFS"/>
</dbReference>
<dbReference type="SUPFAM" id="SSF103473">
    <property type="entry name" value="MFS general substrate transporter"/>
    <property type="match status" value="1"/>
</dbReference>